<reference evidence="1" key="1">
    <citation type="submission" date="2017-03" db="EMBL/GenBank/DDBJ databases">
        <title>The mitochondrial genome of the carnivorous plant Utricularia reniformis (Lentibulariaceae): structure, comparative analysis and evolutionary landmarks.</title>
        <authorList>
            <person name="Silva S.R."/>
            <person name="Alvarenga D.O."/>
            <person name="Michael T.P."/>
            <person name="Miranda V.F.O."/>
            <person name="Varani A.M."/>
        </authorList>
    </citation>
    <scope>NUCLEOTIDE SEQUENCE</scope>
</reference>
<dbReference type="EMBL" id="KY774314">
    <property type="protein sequence ID" value="ART31326.1"/>
    <property type="molecule type" value="Genomic_DNA"/>
</dbReference>
<sequence>MTQDLRLLTLYLIGTVDETDDAQGTWTLLARLFCLSLIKQESF</sequence>
<organism evidence="1">
    <name type="scientific">Utricularia reniformis</name>
    <dbReference type="NCBI Taxonomy" id="192314"/>
    <lineage>
        <taxon>Eukaryota</taxon>
        <taxon>Viridiplantae</taxon>
        <taxon>Streptophyta</taxon>
        <taxon>Embryophyta</taxon>
        <taxon>Tracheophyta</taxon>
        <taxon>Spermatophyta</taxon>
        <taxon>Magnoliopsida</taxon>
        <taxon>eudicotyledons</taxon>
        <taxon>Gunneridae</taxon>
        <taxon>Pentapetalae</taxon>
        <taxon>asterids</taxon>
        <taxon>lamiids</taxon>
        <taxon>Lamiales</taxon>
        <taxon>Lentibulariaceae</taxon>
        <taxon>Utricularia</taxon>
    </lineage>
</organism>
<gene>
    <name evidence="1" type="ORF">AEK19_MT1106</name>
</gene>
<dbReference type="AlphaFoldDB" id="A0A1Y0B1J8"/>
<keyword evidence="1" id="KW-0496">Mitochondrion</keyword>
<evidence type="ECO:0000313" key="1">
    <source>
        <dbReference type="EMBL" id="ART31326.1"/>
    </source>
</evidence>
<accession>A0A1Y0B1J8</accession>
<name>A0A1Y0B1J8_9LAMI</name>
<geneLocation type="mitochondrion" evidence="1"/>
<proteinExistence type="predicted"/>
<protein>
    <submittedName>
        <fullName evidence="1">Uncharacterized protein</fullName>
    </submittedName>
</protein>